<evidence type="ECO:0000256" key="1">
    <source>
        <dbReference type="ARBA" id="ARBA00004651"/>
    </source>
</evidence>
<evidence type="ECO:0000256" key="6">
    <source>
        <dbReference type="ARBA" id="ARBA00023136"/>
    </source>
</evidence>
<dbReference type="InterPro" id="IPR006685">
    <property type="entry name" value="MscS_channel_2nd"/>
</dbReference>
<feature type="transmembrane region" description="Helical" evidence="7">
    <location>
        <begin position="157"/>
        <end position="177"/>
    </location>
</feature>
<comment type="subcellular location">
    <subcellularLocation>
        <location evidence="1">Cell membrane</location>
        <topology evidence="1">Multi-pass membrane protein</topology>
    </subcellularLocation>
</comment>
<feature type="transmembrane region" description="Helical" evidence="7">
    <location>
        <begin position="131"/>
        <end position="151"/>
    </location>
</feature>
<evidence type="ECO:0000256" key="3">
    <source>
        <dbReference type="ARBA" id="ARBA00022475"/>
    </source>
</evidence>
<protein>
    <submittedName>
        <fullName evidence="11">Mechanosensitive ion channel protein MscS</fullName>
    </submittedName>
</protein>
<feature type="transmembrane region" description="Helical" evidence="7">
    <location>
        <begin position="90"/>
        <end position="119"/>
    </location>
</feature>
<dbReference type="SUPFAM" id="SSF50182">
    <property type="entry name" value="Sm-like ribonucleoproteins"/>
    <property type="match status" value="1"/>
</dbReference>
<dbReference type="GO" id="GO:0008381">
    <property type="term" value="F:mechanosensitive monoatomic ion channel activity"/>
    <property type="evidence" value="ECO:0007669"/>
    <property type="project" value="UniProtKB-ARBA"/>
</dbReference>
<evidence type="ECO:0000256" key="4">
    <source>
        <dbReference type="ARBA" id="ARBA00022692"/>
    </source>
</evidence>
<feature type="domain" description="Mechanosensitive ion channel MscS" evidence="8">
    <location>
        <begin position="179"/>
        <end position="245"/>
    </location>
</feature>
<evidence type="ECO:0000313" key="11">
    <source>
        <dbReference type="EMBL" id="PIP18960.1"/>
    </source>
</evidence>
<dbReference type="SUPFAM" id="SSF82689">
    <property type="entry name" value="Mechanosensitive channel protein MscS (YggB), C-terminal domain"/>
    <property type="match status" value="1"/>
</dbReference>
<comment type="similarity">
    <text evidence="2">Belongs to the MscS (TC 1.A.23) family.</text>
</comment>
<feature type="transmembrane region" description="Helical" evidence="7">
    <location>
        <begin position="56"/>
        <end position="78"/>
    </location>
</feature>
<dbReference type="GO" id="GO:0005886">
    <property type="term" value="C:plasma membrane"/>
    <property type="evidence" value="ECO:0007669"/>
    <property type="project" value="UniProtKB-SubCell"/>
</dbReference>
<keyword evidence="6 7" id="KW-0472">Membrane</keyword>
<evidence type="ECO:0000256" key="7">
    <source>
        <dbReference type="SAM" id="Phobius"/>
    </source>
</evidence>
<evidence type="ECO:0000259" key="10">
    <source>
        <dbReference type="Pfam" id="PF21088"/>
    </source>
</evidence>
<dbReference type="InterPro" id="IPR011066">
    <property type="entry name" value="MscS_channel_C_sf"/>
</dbReference>
<dbReference type="InterPro" id="IPR049278">
    <property type="entry name" value="MS_channel_C"/>
</dbReference>
<evidence type="ECO:0000313" key="12">
    <source>
        <dbReference type="Proteomes" id="UP000231292"/>
    </source>
</evidence>
<keyword evidence="3" id="KW-1003">Cell membrane</keyword>
<proteinExistence type="inferred from homology"/>
<dbReference type="PANTHER" id="PTHR30566:SF25">
    <property type="entry name" value="INNER MEMBRANE PROTEIN"/>
    <property type="match status" value="1"/>
</dbReference>
<dbReference type="PANTHER" id="PTHR30566">
    <property type="entry name" value="YNAI-RELATED MECHANOSENSITIVE ION CHANNEL"/>
    <property type="match status" value="1"/>
</dbReference>
<feature type="domain" description="Mechanosensitive ion channel transmembrane helices 2/3" evidence="10">
    <location>
        <begin position="138"/>
        <end position="178"/>
    </location>
</feature>
<feature type="domain" description="Mechanosensitive ion channel MscS C-terminal" evidence="9">
    <location>
        <begin position="252"/>
        <end position="337"/>
    </location>
</feature>
<name>A0A2G9YI93_9BACT</name>
<reference evidence="11 12" key="1">
    <citation type="submission" date="2017-09" db="EMBL/GenBank/DDBJ databases">
        <title>Depth-based differentiation of microbial function through sediment-hosted aquifers and enrichment of novel symbionts in the deep terrestrial subsurface.</title>
        <authorList>
            <person name="Probst A.J."/>
            <person name="Ladd B."/>
            <person name="Jarett J.K."/>
            <person name="Geller-Mcgrath D.E."/>
            <person name="Sieber C.M."/>
            <person name="Emerson J.B."/>
            <person name="Anantharaman K."/>
            <person name="Thomas B.C."/>
            <person name="Malmstrom R."/>
            <person name="Stieglmeier M."/>
            <person name="Klingl A."/>
            <person name="Woyke T."/>
            <person name="Ryan C.M."/>
            <person name="Banfield J.F."/>
        </authorList>
    </citation>
    <scope>NUCLEOTIDE SEQUENCE [LARGE SCALE GENOMIC DNA]</scope>
    <source>
        <strain evidence="11">CG23_combo_of_CG06-09_8_20_14_all_41_10</strain>
    </source>
</reference>
<dbReference type="Pfam" id="PF21082">
    <property type="entry name" value="MS_channel_3rd"/>
    <property type="match status" value="1"/>
</dbReference>
<sequence length="350" mass="39772">MDVFLNYMIFGNTVFRYLVTAFVFAAGMLIIKLIIHKVIQRIKKFAEKTATTFDDFLVGLLENIILPLLYLVVMYFALKSLVFPEILEKTLNYIILGVLVFFAVRVVIAFISCGFKIYLKKQGDDNALEKSLQGIMVVIKLVIWTGAVIFFLDNLGFKISAVIAGLGIGGVAVALAAQTILKDLFSYFCILFDHPFKAGDFIIIGDFMGTIEHIGIKTTRIRSLGGEMLVFSNSDLTDSRLRNYKLMEKRRVVFKIGVVYQTPLSQLQEIPKIIKGIITSTNDAVFDRTHFLSFGDFSLIFEIVYYVAGGDYNKYMDIQQQINFRIKEEFEERKIEFAYPTQTIFVNKAG</sequence>
<gene>
    <name evidence="11" type="ORF">COX41_05455</name>
</gene>
<dbReference type="Pfam" id="PF00924">
    <property type="entry name" value="MS_channel_2nd"/>
    <property type="match status" value="1"/>
</dbReference>
<dbReference type="InterPro" id="IPR011014">
    <property type="entry name" value="MscS_channel_TM-2"/>
</dbReference>
<dbReference type="EMBL" id="PCRK01000138">
    <property type="protein sequence ID" value="PIP18960.1"/>
    <property type="molecule type" value="Genomic_DNA"/>
</dbReference>
<evidence type="ECO:0000259" key="8">
    <source>
        <dbReference type="Pfam" id="PF00924"/>
    </source>
</evidence>
<dbReference type="Gene3D" id="3.30.70.100">
    <property type="match status" value="1"/>
</dbReference>
<dbReference type="Gene3D" id="2.30.30.60">
    <property type="match status" value="1"/>
</dbReference>
<dbReference type="Gene3D" id="1.10.287.1260">
    <property type="match status" value="1"/>
</dbReference>
<dbReference type="InterPro" id="IPR049142">
    <property type="entry name" value="MS_channel_1st"/>
</dbReference>
<evidence type="ECO:0000256" key="5">
    <source>
        <dbReference type="ARBA" id="ARBA00022989"/>
    </source>
</evidence>
<dbReference type="InterPro" id="IPR023408">
    <property type="entry name" value="MscS_beta-dom_sf"/>
</dbReference>
<evidence type="ECO:0000256" key="2">
    <source>
        <dbReference type="ARBA" id="ARBA00008017"/>
    </source>
</evidence>
<keyword evidence="4 7" id="KW-0812">Transmembrane</keyword>
<evidence type="ECO:0000259" key="9">
    <source>
        <dbReference type="Pfam" id="PF21082"/>
    </source>
</evidence>
<dbReference type="Proteomes" id="UP000231292">
    <property type="component" value="Unassembled WGS sequence"/>
</dbReference>
<organism evidence="11 12">
    <name type="scientific">Candidatus Sherwoodlollariibacterium unditelluris</name>
    <dbReference type="NCBI Taxonomy" id="1974757"/>
    <lineage>
        <taxon>Bacteria</taxon>
        <taxon>Pseudomonadati</taxon>
        <taxon>Candidatus Omnitrophota</taxon>
        <taxon>Candidatus Sherwoodlollariibacterium</taxon>
    </lineage>
</organism>
<comment type="caution">
    <text evidence="11">The sequence shown here is derived from an EMBL/GenBank/DDBJ whole genome shotgun (WGS) entry which is preliminary data.</text>
</comment>
<dbReference type="Pfam" id="PF21088">
    <property type="entry name" value="MS_channel_1st"/>
    <property type="match status" value="1"/>
</dbReference>
<accession>A0A2G9YI93</accession>
<keyword evidence="5 7" id="KW-1133">Transmembrane helix</keyword>
<dbReference type="AlphaFoldDB" id="A0A2G9YI93"/>
<feature type="transmembrane region" description="Helical" evidence="7">
    <location>
        <begin position="14"/>
        <end position="35"/>
    </location>
</feature>
<dbReference type="InterPro" id="IPR010920">
    <property type="entry name" value="LSM_dom_sf"/>
</dbReference>
<dbReference type="SUPFAM" id="SSF82861">
    <property type="entry name" value="Mechanosensitive channel protein MscS (YggB), transmembrane region"/>
    <property type="match status" value="1"/>
</dbReference>